<proteinExistence type="predicted"/>
<comment type="caution">
    <text evidence="1">The sequence shown here is derived from an EMBL/GenBank/DDBJ whole genome shotgun (WGS) entry which is preliminary data.</text>
</comment>
<protein>
    <submittedName>
        <fullName evidence="1">Uncharacterized protein</fullName>
    </submittedName>
</protein>
<gene>
    <name evidence="1" type="ORF">PEDI_09740</name>
</gene>
<dbReference type="EMBL" id="BQKE01000001">
    <property type="protein sequence ID" value="GJM60422.1"/>
    <property type="molecule type" value="Genomic_DNA"/>
</dbReference>
<accession>A0AAN4VWX3</accession>
<evidence type="ECO:0000313" key="2">
    <source>
        <dbReference type="Proteomes" id="UP001310022"/>
    </source>
</evidence>
<name>A0AAN4VWX3_9BACT</name>
<dbReference type="AlphaFoldDB" id="A0AAN4VWX3"/>
<organism evidence="1 2">
    <name type="scientific">Persicobacter diffluens</name>
    <dbReference type="NCBI Taxonomy" id="981"/>
    <lineage>
        <taxon>Bacteria</taxon>
        <taxon>Pseudomonadati</taxon>
        <taxon>Bacteroidota</taxon>
        <taxon>Cytophagia</taxon>
        <taxon>Cytophagales</taxon>
        <taxon>Persicobacteraceae</taxon>
        <taxon>Persicobacter</taxon>
    </lineage>
</organism>
<evidence type="ECO:0000313" key="1">
    <source>
        <dbReference type="EMBL" id="GJM60422.1"/>
    </source>
</evidence>
<dbReference type="Proteomes" id="UP001310022">
    <property type="component" value="Unassembled WGS sequence"/>
</dbReference>
<reference evidence="1 2" key="1">
    <citation type="submission" date="2021-12" db="EMBL/GenBank/DDBJ databases">
        <title>Genome sequencing of bacteria with rrn-lacking chromosome and rrn-plasmid.</title>
        <authorList>
            <person name="Anda M."/>
            <person name="Iwasaki W."/>
        </authorList>
    </citation>
    <scope>NUCLEOTIDE SEQUENCE [LARGE SCALE GENOMIC DNA]</scope>
    <source>
        <strain evidence="1 2">NBRC 15940</strain>
    </source>
</reference>
<sequence>MLTANFRLKRKEIFLWHNDCIYNNGSTKRGNKTQKRVSSPYTYFSWVKILFRNDNGHVLKQFKPAHL</sequence>
<keyword evidence="2" id="KW-1185">Reference proteome</keyword>